<feature type="compositionally biased region" description="Basic and acidic residues" evidence="8">
    <location>
        <begin position="323"/>
        <end position="334"/>
    </location>
</feature>
<dbReference type="Pfam" id="PF02487">
    <property type="entry name" value="CLN3"/>
    <property type="match status" value="2"/>
</dbReference>
<reference evidence="9" key="1">
    <citation type="submission" date="2022-08" db="EMBL/GenBank/DDBJ databases">
        <title>Novel sulfate-reducing endosymbionts in the free-living metamonad Anaeramoeba.</title>
        <authorList>
            <person name="Jerlstrom-Hultqvist J."/>
            <person name="Cepicka I."/>
            <person name="Gallot-Lavallee L."/>
            <person name="Salas-Leiva D."/>
            <person name="Curtis B.A."/>
            <person name="Zahonova K."/>
            <person name="Pipaliya S."/>
            <person name="Dacks J."/>
            <person name="Roger A.J."/>
        </authorList>
    </citation>
    <scope>NUCLEOTIDE SEQUENCE</scope>
    <source>
        <strain evidence="9">Schooner1</strain>
    </source>
</reference>
<accession>A0ABQ8XV02</accession>
<dbReference type="PRINTS" id="PR01315">
    <property type="entry name" value="BATTENIN"/>
</dbReference>
<feature type="transmembrane region" description="Helical" evidence="7">
    <location>
        <begin position="519"/>
        <end position="542"/>
    </location>
</feature>
<keyword evidence="10" id="KW-1185">Reference proteome</keyword>
<proteinExistence type="inferred from homology"/>
<comment type="subcellular location">
    <subcellularLocation>
        <location evidence="1">Endomembrane system</location>
        <topology evidence="1">Multi-pass membrane protein</topology>
    </subcellularLocation>
</comment>
<feature type="transmembrane region" description="Helical" evidence="7">
    <location>
        <begin position="394"/>
        <end position="419"/>
    </location>
</feature>
<feature type="transmembrane region" description="Helical" evidence="7">
    <location>
        <begin position="142"/>
        <end position="160"/>
    </location>
</feature>
<feature type="transmembrane region" description="Helical" evidence="7">
    <location>
        <begin position="458"/>
        <end position="478"/>
    </location>
</feature>
<gene>
    <name evidence="9" type="ORF">M0813_28392</name>
</gene>
<dbReference type="EMBL" id="JAOAOG010000254">
    <property type="protein sequence ID" value="KAJ6235832.1"/>
    <property type="molecule type" value="Genomic_DNA"/>
</dbReference>
<dbReference type="PANTHER" id="PTHR10981">
    <property type="entry name" value="BATTENIN"/>
    <property type="match status" value="1"/>
</dbReference>
<feature type="compositionally biased region" description="Polar residues" evidence="8">
    <location>
        <begin position="335"/>
        <end position="345"/>
    </location>
</feature>
<feature type="transmembrane region" description="Helical" evidence="7">
    <location>
        <begin position="227"/>
        <end position="247"/>
    </location>
</feature>
<keyword evidence="3" id="KW-0813">Transport</keyword>
<evidence type="ECO:0000256" key="1">
    <source>
        <dbReference type="ARBA" id="ARBA00004127"/>
    </source>
</evidence>
<evidence type="ECO:0000313" key="10">
    <source>
        <dbReference type="Proteomes" id="UP001150062"/>
    </source>
</evidence>
<feature type="transmembrane region" description="Helical" evidence="7">
    <location>
        <begin position="484"/>
        <end position="507"/>
    </location>
</feature>
<evidence type="ECO:0000256" key="6">
    <source>
        <dbReference type="ARBA" id="ARBA00023136"/>
    </source>
</evidence>
<keyword evidence="4 7" id="KW-0812">Transmembrane</keyword>
<evidence type="ECO:0000256" key="4">
    <source>
        <dbReference type="ARBA" id="ARBA00022692"/>
    </source>
</evidence>
<dbReference type="Proteomes" id="UP001150062">
    <property type="component" value="Unassembled WGS sequence"/>
</dbReference>
<evidence type="ECO:0000256" key="3">
    <source>
        <dbReference type="ARBA" id="ARBA00022448"/>
    </source>
</evidence>
<evidence type="ECO:0000256" key="7">
    <source>
        <dbReference type="RuleBase" id="RU361113"/>
    </source>
</evidence>
<name>A0ABQ8XV02_9EUKA</name>
<organism evidence="9 10">
    <name type="scientific">Anaeramoeba flamelloides</name>
    <dbReference type="NCBI Taxonomy" id="1746091"/>
    <lineage>
        <taxon>Eukaryota</taxon>
        <taxon>Metamonada</taxon>
        <taxon>Anaeramoebidae</taxon>
        <taxon>Anaeramoeba</taxon>
    </lineage>
</organism>
<dbReference type="InterPro" id="IPR036259">
    <property type="entry name" value="MFS_trans_sf"/>
</dbReference>
<evidence type="ECO:0000256" key="8">
    <source>
        <dbReference type="SAM" id="MobiDB-lite"/>
    </source>
</evidence>
<comment type="caution">
    <text evidence="9">The sequence shown here is derived from an EMBL/GenBank/DDBJ whole genome shotgun (WGS) entry which is preliminary data.</text>
</comment>
<feature type="transmembrane region" description="Helical" evidence="7">
    <location>
        <begin position="166"/>
        <end position="192"/>
    </location>
</feature>
<keyword evidence="6 7" id="KW-0472">Membrane</keyword>
<dbReference type="PANTHER" id="PTHR10981:SF0">
    <property type="entry name" value="BATTENIN"/>
    <property type="match status" value="1"/>
</dbReference>
<evidence type="ECO:0000313" key="9">
    <source>
        <dbReference type="EMBL" id="KAJ6235832.1"/>
    </source>
</evidence>
<feature type="region of interest" description="Disordered" evidence="8">
    <location>
        <begin position="323"/>
        <end position="352"/>
    </location>
</feature>
<evidence type="ECO:0000256" key="2">
    <source>
        <dbReference type="ARBA" id="ARBA00007467"/>
    </source>
</evidence>
<dbReference type="SUPFAM" id="SSF103473">
    <property type="entry name" value="MFS general substrate transporter"/>
    <property type="match status" value="1"/>
</dbReference>
<sequence length="552" mass="62883">MIIEKEKINNVVKTKVSGSSVNSSNYIDFNEENGIEQDIELGNIIKKTSNESETSSQISETELLKTSKKEKKKRLRSTMKIVVSFFFFGLLNNLVYVIFLSAAEDLITEDLPKSIVLSCDIIPTVLIKITAPWYMSKIPYSIRVVMVVLFASLGCLVAGFTKTTIIKLIGVVCASISCGLGEITFLAMCAFYPNSVASWSSGTGFAGVLGSVLYLALRSFLGLSEKYSLLLCSFLPLTMLVSYFFILDRSKIKTSKQEMVNSWVETTNEHNNIHKPRMTKNKLLPNEKYNLLSDSEISLSDQGSSSENKKKKFSDIQNQKELTEKTKQEQKQEQSHIYSNSNGNDNGKEIFKENGTQESSNLQTNENKNLIDQPRKKTIEEMKFSEKINLVRPLLVYMVSLLLVYYSEYTIIIGIAPVFKWKSKLIKREDFYKIFQVIYQIGVCISRSSIQFVKIQKVWIMAILQFFLLIFLFLVGWLMFFNYWIVFAIYSFVGLLGGATYVNAFYFIKKNTDPYYKEFSLGVASVSDSMGITISSFTSIFIETWLYKNQKS</sequence>
<protein>
    <submittedName>
        <fullName evidence="9">Battenin</fullName>
    </submittedName>
</protein>
<comment type="similarity">
    <text evidence="2 7">Belongs to the battenin family.</text>
</comment>
<evidence type="ECO:0000256" key="5">
    <source>
        <dbReference type="ARBA" id="ARBA00022989"/>
    </source>
</evidence>
<keyword evidence="5 7" id="KW-1133">Transmembrane helix</keyword>
<dbReference type="InterPro" id="IPR003492">
    <property type="entry name" value="Battenin_disease_Cln3"/>
</dbReference>
<feature type="transmembrane region" description="Helical" evidence="7">
    <location>
        <begin position="204"/>
        <end position="221"/>
    </location>
</feature>
<feature type="region of interest" description="Disordered" evidence="8">
    <location>
        <begin position="298"/>
        <end position="317"/>
    </location>
</feature>
<feature type="transmembrane region" description="Helical" evidence="7">
    <location>
        <begin position="81"/>
        <end position="103"/>
    </location>
</feature>